<keyword evidence="2" id="KW-1185">Reference proteome</keyword>
<dbReference type="EMBL" id="JADIKK010000008">
    <property type="protein sequence ID" value="MFK2877167.1"/>
    <property type="molecule type" value="Genomic_DNA"/>
</dbReference>
<protein>
    <submittedName>
        <fullName evidence="1">Uncharacterized protein</fullName>
    </submittedName>
</protein>
<evidence type="ECO:0000313" key="1">
    <source>
        <dbReference type="EMBL" id="MFK2877167.1"/>
    </source>
</evidence>
<evidence type="ECO:0000313" key="2">
    <source>
        <dbReference type="Proteomes" id="UP001620339"/>
    </source>
</evidence>
<proteinExistence type="predicted"/>
<reference evidence="1 2" key="1">
    <citation type="submission" date="2020-10" db="EMBL/GenBank/DDBJ databases">
        <title>Phylogeny of dyella-like bacteria.</title>
        <authorList>
            <person name="Fu J."/>
        </authorList>
    </citation>
    <scope>NUCLEOTIDE SEQUENCE [LARGE SCALE GENOMIC DNA]</scope>
    <source>
        <strain evidence="1 2">KACC 19113</strain>
    </source>
</reference>
<dbReference type="Proteomes" id="UP001620339">
    <property type="component" value="Unassembled WGS sequence"/>
</dbReference>
<sequence>MTDAHSEPGVLRLADTGEAQPAALLARYGLALRRVADAAPIPGSYWGDEEAGIIGHTVYARGDTPVHSLLHEACHLIVLPSERRSAVHTDATDSIEEEDATCYLQIVLADELPGVGRARLMADMDAWGYSFRLGSTRAWFEQDAENARCWLVERGLLTYEGKPSAPPDVTMRAAD</sequence>
<dbReference type="RefSeq" id="WP_404613283.1">
    <property type="nucleotide sequence ID" value="NZ_JADIKK010000008.1"/>
</dbReference>
<organism evidence="1 2">
    <name type="scientific">Rhodanobacter hydrolyticus</name>
    <dbReference type="NCBI Taxonomy" id="2250595"/>
    <lineage>
        <taxon>Bacteria</taxon>
        <taxon>Pseudomonadati</taxon>
        <taxon>Pseudomonadota</taxon>
        <taxon>Gammaproteobacteria</taxon>
        <taxon>Lysobacterales</taxon>
        <taxon>Rhodanobacteraceae</taxon>
        <taxon>Rhodanobacter</taxon>
    </lineage>
</organism>
<comment type="caution">
    <text evidence="1">The sequence shown here is derived from an EMBL/GenBank/DDBJ whole genome shotgun (WGS) entry which is preliminary data.</text>
</comment>
<name>A0ABW8J4G2_9GAMM</name>
<gene>
    <name evidence="1" type="ORF">ISP25_08835</name>
</gene>
<accession>A0ABW8J4G2</accession>